<gene>
    <name evidence="1" type="ORF">AB4Y32_15865</name>
</gene>
<dbReference type="EMBL" id="JBFRCH010000007">
    <property type="protein sequence ID" value="MEX3933252.1"/>
    <property type="molecule type" value="Genomic_DNA"/>
</dbReference>
<sequence>MISMPEDDFRRNVVDRLNAQDAAIKENTDLTKSIAADTSFMREAWKDGIATVRFFCRLAAAWRFLLRQVVVPVGLPLLFIYALIYYANHGTVPNVVAEFYKLIKILL</sequence>
<accession>A0ACC6U171</accession>
<evidence type="ECO:0000313" key="1">
    <source>
        <dbReference type="EMBL" id="MEX3933252.1"/>
    </source>
</evidence>
<name>A0ACC6U171_9BURK</name>
<dbReference type="Proteomes" id="UP001558850">
    <property type="component" value="Unassembled WGS sequence"/>
</dbReference>
<protein>
    <submittedName>
        <fullName evidence="1">Uncharacterized protein</fullName>
    </submittedName>
</protein>
<comment type="caution">
    <text evidence="1">The sequence shown here is derived from an EMBL/GenBank/DDBJ whole genome shotgun (WGS) entry which is preliminary data.</text>
</comment>
<keyword evidence="2" id="KW-1185">Reference proteome</keyword>
<evidence type="ECO:0000313" key="2">
    <source>
        <dbReference type="Proteomes" id="UP001558850"/>
    </source>
</evidence>
<proteinExistence type="predicted"/>
<reference evidence="1" key="1">
    <citation type="submission" date="2024-07" db="EMBL/GenBank/DDBJ databases">
        <title>A survey of Mimosa microsymbionts across Brazilian biomes reveals a high diversity of Paraburkholderia nodulating endemic species, but also that Cupriavidus is common as a symbiont of widespread species.</title>
        <authorList>
            <person name="Rouws L."/>
            <person name="Barauna A."/>
            <person name="Beukes C."/>
            <person name="Rouws J.R.C."/>
            <person name="De Faria S.M."/>
            <person name="Gross E."/>
            <person name="Bueno Dos Reis Junior F."/>
            <person name="Simon M.F."/>
            <person name="Maluk M."/>
            <person name="Odee D.W."/>
            <person name="Kenicer G."/>
            <person name="Young J.P.W."/>
            <person name="Reis V.M."/>
            <person name="Zilli J."/>
            <person name="James E.K."/>
        </authorList>
    </citation>
    <scope>NUCLEOTIDE SEQUENCE</scope>
    <source>
        <strain evidence="1">EG181B</strain>
    </source>
</reference>
<organism evidence="1 2">
    <name type="scientific">Paraburkholderia phymatum</name>
    <dbReference type="NCBI Taxonomy" id="148447"/>
    <lineage>
        <taxon>Bacteria</taxon>
        <taxon>Pseudomonadati</taxon>
        <taxon>Pseudomonadota</taxon>
        <taxon>Betaproteobacteria</taxon>
        <taxon>Burkholderiales</taxon>
        <taxon>Burkholderiaceae</taxon>
        <taxon>Paraburkholderia</taxon>
    </lineage>
</organism>